<accession>A0A1X0QFB3</accession>
<dbReference type="InterPro" id="IPR027410">
    <property type="entry name" value="TCP-1-like_intermed_sf"/>
</dbReference>
<dbReference type="AlphaFoldDB" id="A0A1X0QFB3"/>
<comment type="caution">
    <text evidence="8">The sequence shown here is derived from an EMBL/GenBank/DDBJ whole genome shotgun (WGS) entry which is preliminary data.</text>
</comment>
<evidence type="ECO:0000256" key="7">
    <source>
        <dbReference type="RuleBase" id="RU004187"/>
    </source>
</evidence>
<dbReference type="InterPro" id="IPR017998">
    <property type="entry name" value="Chaperone_TCP-1"/>
</dbReference>
<dbReference type="PANTHER" id="PTHR11353">
    <property type="entry name" value="CHAPERONIN"/>
    <property type="match status" value="1"/>
</dbReference>
<dbReference type="VEuPathDB" id="MicrosporidiaDB:HERIO_2591"/>
<dbReference type="GO" id="GO:0140662">
    <property type="term" value="F:ATP-dependent protein folding chaperone"/>
    <property type="evidence" value="ECO:0007669"/>
    <property type="project" value="InterPro"/>
</dbReference>
<dbReference type="SUPFAM" id="SSF48592">
    <property type="entry name" value="GroEL equatorial domain-like"/>
    <property type="match status" value="1"/>
</dbReference>
<dbReference type="SUPFAM" id="SSF52029">
    <property type="entry name" value="GroEL apical domain-like"/>
    <property type="match status" value="1"/>
</dbReference>
<dbReference type="Gene3D" id="1.10.560.10">
    <property type="entry name" value="GroEL-like equatorial domain"/>
    <property type="match status" value="1"/>
</dbReference>
<dbReference type="GO" id="GO:0005524">
    <property type="term" value="F:ATP binding"/>
    <property type="evidence" value="ECO:0007669"/>
    <property type="project" value="UniProtKB-KW"/>
</dbReference>
<dbReference type="SUPFAM" id="SSF54849">
    <property type="entry name" value="GroEL-intermediate domain like"/>
    <property type="match status" value="1"/>
</dbReference>
<gene>
    <name evidence="8" type="primary">TCPD</name>
    <name evidence="8" type="ORF">A0H76_2438</name>
</gene>
<dbReference type="Gene3D" id="3.30.260.10">
    <property type="entry name" value="TCP-1-like chaperonin intermediate domain"/>
    <property type="match status" value="1"/>
</dbReference>
<keyword evidence="4 7" id="KW-0547">Nucleotide-binding</keyword>
<evidence type="ECO:0000256" key="1">
    <source>
        <dbReference type="ARBA" id="ARBA00002912"/>
    </source>
</evidence>
<keyword evidence="5 7" id="KW-0067">ATP-binding</keyword>
<evidence type="ECO:0000313" key="9">
    <source>
        <dbReference type="Proteomes" id="UP000192501"/>
    </source>
</evidence>
<evidence type="ECO:0000256" key="2">
    <source>
        <dbReference type="ARBA" id="ARBA00008020"/>
    </source>
</evidence>
<comment type="function">
    <text evidence="1">Molecular chaperone; assists the folding of proteins upon ATP hydrolysis.</text>
</comment>
<comment type="similarity">
    <text evidence="2 7">Belongs to the TCP-1 chaperonin family.</text>
</comment>
<evidence type="ECO:0000256" key="5">
    <source>
        <dbReference type="ARBA" id="ARBA00022840"/>
    </source>
</evidence>
<reference evidence="8 9" key="1">
    <citation type="journal article" date="2017" name="Environ. Microbiol.">
        <title>Decay of the glycolytic pathway and adaptation to intranuclear parasitism within Enterocytozoonidae microsporidia.</title>
        <authorList>
            <person name="Wiredu Boakye D."/>
            <person name="Jaroenlak P."/>
            <person name="Prachumwat A."/>
            <person name="Williams T.A."/>
            <person name="Bateman K.S."/>
            <person name="Itsathitphaisarn O."/>
            <person name="Sritunyalucksana K."/>
            <person name="Paszkiewicz K.H."/>
            <person name="Moore K.A."/>
            <person name="Stentiford G.D."/>
            <person name="Williams B.A."/>
        </authorList>
    </citation>
    <scope>NUCLEOTIDE SEQUENCE [LARGE SCALE GENOMIC DNA]</scope>
    <source>
        <strain evidence="9">canceri</strain>
    </source>
</reference>
<proteinExistence type="inferred from homology"/>
<dbReference type="InterPro" id="IPR027409">
    <property type="entry name" value="GroEL-like_apical_dom_sf"/>
</dbReference>
<dbReference type="PRINTS" id="PR00304">
    <property type="entry name" value="TCOMPLEXTCP1"/>
</dbReference>
<evidence type="ECO:0000256" key="6">
    <source>
        <dbReference type="ARBA" id="ARBA00023186"/>
    </source>
</evidence>
<sequence length="472" mass="52859">MIHDSTQSILDMLNTSYGPCGLDKMCINDKEALITNDGATILKNFQTNPIHKIISSVSDSQDVNCGDGTTSVVLLLCAIVNEMMFFKHKDVHPSKITKGLRIAKELCLEYLNKTKLKVDDGEFIPIAATALSSKITAFCSEMAKVANDAVTRCKKDRIRILKNIGGSVSDIKMYKSILLSIKIDIPTEFTKRRMSILQFSISPPKTHMDFEVEIQNYEQMEKFVNEEKEYVIKRINKLKEAGVDLIVMQKNLMRESISELAHHYLEENGIKVIKNVDRDDIAYLCETLKMKPISDIDLVNEPKEVSVRNIDDCMIEIEGYGTSIVVTGCNQMVVDEAERNLQDAISVVACLKKDLYIVPGGCSIETGMSKVLESYVGDHSMIVRRLSKALIALPHFLSSNMGLNSIEIVTNLKKSMEDYPNLGISISSRVISDMIVDDIITQPAEVFKSMIVLAFETAEMLLKIDDMLPSIY</sequence>
<keyword evidence="6 7" id="KW-0143">Chaperone</keyword>
<dbReference type="Pfam" id="PF00118">
    <property type="entry name" value="Cpn60_TCP1"/>
    <property type="match status" value="1"/>
</dbReference>
<evidence type="ECO:0000313" key="8">
    <source>
        <dbReference type="EMBL" id="ORD98466.1"/>
    </source>
</evidence>
<organism evidence="8 9">
    <name type="scientific">Hepatospora eriocheir</name>
    <dbReference type="NCBI Taxonomy" id="1081669"/>
    <lineage>
        <taxon>Eukaryota</taxon>
        <taxon>Fungi</taxon>
        <taxon>Fungi incertae sedis</taxon>
        <taxon>Microsporidia</taxon>
        <taxon>Hepatosporidae</taxon>
        <taxon>Hepatospora</taxon>
    </lineage>
</organism>
<evidence type="ECO:0000256" key="4">
    <source>
        <dbReference type="ARBA" id="ARBA00022741"/>
    </source>
</evidence>
<protein>
    <submittedName>
        <fullName evidence="8">TCPD</fullName>
    </submittedName>
</protein>
<comment type="subunit">
    <text evidence="3">Component of the T-complex protein 1 (TCP1) complex.</text>
</comment>
<name>A0A1X0QFB3_9MICR</name>
<dbReference type="EMBL" id="LTAI01000657">
    <property type="protein sequence ID" value="ORD98466.1"/>
    <property type="molecule type" value="Genomic_DNA"/>
</dbReference>
<dbReference type="Gene3D" id="3.50.7.10">
    <property type="entry name" value="GroEL"/>
    <property type="match status" value="1"/>
</dbReference>
<dbReference type="Proteomes" id="UP000192501">
    <property type="component" value="Unassembled WGS sequence"/>
</dbReference>
<evidence type="ECO:0000256" key="3">
    <source>
        <dbReference type="ARBA" id="ARBA00011381"/>
    </source>
</evidence>
<dbReference type="VEuPathDB" id="MicrosporidiaDB:A0H76_2438"/>
<dbReference type="InterPro" id="IPR027413">
    <property type="entry name" value="GROEL-like_equatorial_sf"/>
</dbReference>
<dbReference type="InterPro" id="IPR002423">
    <property type="entry name" value="Cpn60/GroEL/TCP-1"/>
</dbReference>